<gene>
    <name evidence="2" type="ORF">HN018_22035</name>
</gene>
<dbReference type="AlphaFoldDB" id="A0A6M8HX41"/>
<reference evidence="2 3" key="1">
    <citation type="journal article" date="2014" name="World J. Microbiol. Biotechnol.">
        <title>Biodiversity and physiological characteristics of Antarctic and Arctic lichens-associated bacteria.</title>
        <authorList>
            <person name="Lee Y.M."/>
            <person name="Kim E.H."/>
            <person name="Lee H.K."/>
            <person name="Hong S.G."/>
        </authorList>
    </citation>
    <scope>NUCLEOTIDE SEQUENCE [LARGE SCALE GENOMIC DNA]</scope>
    <source>
        <strain evidence="2 3">PAMC 26569</strain>
        <plasmid evidence="2">unnamed1</plasmid>
    </source>
</reference>
<evidence type="ECO:0000313" key="2">
    <source>
        <dbReference type="EMBL" id="QKE92910.1"/>
    </source>
</evidence>
<evidence type="ECO:0000313" key="3">
    <source>
        <dbReference type="Proteomes" id="UP000500767"/>
    </source>
</evidence>
<accession>A0A6M8HX41</accession>
<dbReference type="EMBL" id="CP053709">
    <property type="protein sequence ID" value="QKE92910.1"/>
    <property type="molecule type" value="Genomic_DNA"/>
</dbReference>
<dbReference type="KEGG" id="lck:HN018_22035"/>
<dbReference type="Gene3D" id="1.10.1710.10">
    <property type="entry name" value="ProQ/FinO domain"/>
    <property type="match status" value="1"/>
</dbReference>
<dbReference type="RefSeq" id="WP_171837309.1">
    <property type="nucleotide sequence ID" value="NZ_CP053709.1"/>
</dbReference>
<proteinExistence type="predicted"/>
<feature type="compositionally biased region" description="Polar residues" evidence="1">
    <location>
        <begin position="35"/>
        <end position="48"/>
    </location>
</feature>
<organism evidence="2 3">
    <name type="scientific">Lichenicola cladoniae</name>
    <dbReference type="NCBI Taxonomy" id="1484109"/>
    <lineage>
        <taxon>Bacteria</taxon>
        <taxon>Pseudomonadati</taxon>
        <taxon>Pseudomonadota</taxon>
        <taxon>Alphaproteobacteria</taxon>
        <taxon>Acetobacterales</taxon>
        <taxon>Acetobacteraceae</taxon>
        <taxon>Lichenicola</taxon>
    </lineage>
</organism>
<feature type="region of interest" description="Disordered" evidence="1">
    <location>
        <begin position="17"/>
        <end position="48"/>
    </location>
</feature>
<dbReference type="InterPro" id="IPR036442">
    <property type="entry name" value="ProQ/FinO_sf"/>
</dbReference>
<keyword evidence="3" id="KW-1185">Reference proteome</keyword>
<geneLocation type="plasmid" evidence="2 3">
    <name>unnamed1</name>
</geneLocation>
<protein>
    <submittedName>
        <fullName evidence="2">Uncharacterized protein</fullName>
    </submittedName>
</protein>
<evidence type="ECO:0000256" key="1">
    <source>
        <dbReference type="SAM" id="MobiDB-lite"/>
    </source>
</evidence>
<keyword evidence="2" id="KW-0614">Plasmid</keyword>
<sequence length="48" mass="5184">MTWAGYLSALADGEERRNLDGSATGVPSQERRQRAQTQLGTMCAQVTA</sequence>
<dbReference type="Proteomes" id="UP000500767">
    <property type="component" value="Plasmid unnamed1"/>
</dbReference>
<dbReference type="SUPFAM" id="SSF48657">
    <property type="entry name" value="FinO-like"/>
    <property type="match status" value="1"/>
</dbReference>
<name>A0A6M8HX41_9PROT</name>